<dbReference type="OrthoDB" id="3917198at2759"/>
<dbReference type="Proteomes" id="UP000243797">
    <property type="component" value="Unassembled WGS sequence"/>
</dbReference>
<proteinExistence type="predicted"/>
<keyword evidence="2" id="KW-1185">Reference proteome</keyword>
<comment type="caution">
    <text evidence="1">The sequence shown here is derived from an EMBL/GenBank/DDBJ whole genome shotgun (WGS) entry which is preliminary data.</text>
</comment>
<dbReference type="AlphaFoldDB" id="A0A2K1QNT8"/>
<reference evidence="1 2" key="1">
    <citation type="submission" date="2017-06" db="EMBL/GenBank/DDBJ databases">
        <title>Draft genome sequence of a variant of Elsinoe murrayae.</title>
        <authorList>
            <person name="Cheng Q."/>
        </authorList>
    </citation>
    <scope>NUCLEOTIDE SEQUENCE [LARGE SCALE GENOMIC DNA]</scope>
    <source>
        <strain evidence="1 2">CQ-2017a</strain>
    </source>
</reference>
<evidence type="ECO:0000313" key="2">
    <source>
        <dbReference type="Proteomes" id="UP000243797"/>
    </source>
</evidence>
<gene>
    <name evidence="1" type="ORF">CAC42_4748</name>
</gene>
<sequence length="519" mass="59919">MPTTSYELDHPEIMSCIQRDIQNEDPNLLLFNFDIYVLRDPHPNRKIPQIYRVGKLEKAGRERVQQFLTKPIPSTWTTLEPNVAEADLEDCPLEHQAVLVGLWRRQSTPSRTNRNVSVEKKETWATPIIADPSALRVVAKMGSSRAFLYVLEPPEHNRPSNGFSVPAHTVFFYPEFRQDSLVVKATGPQSRSVVWMKLVTTFTSKRAAEAQNLGIDTWQQGDQQATFLEERSARIGELLRVLDCIITQPTEALRREFFRLTDDFVNLYPSRNIQDGGAVSQFLNPRHTYLRTVEQQEQFRLEFQALYPYERVPNHHEVGAVSYLIQFGSLQCTYRQLPDFLRYAREFLLRTYALPEQEDALVILSRAFLEHHRAGRLGHDETSSPHQQRRPIAASYADFARSLRIIAGQMRKTFDRLVSMHGNVAEPHSLSEIVNNLCLARDNDTAKLGWNRVYKYAMRTVNRHMLEPVMQRIESMARHYEHLGNLVQTQSDDLINRAMRSQLNYTASEVGSEDSYGMD</sequence>
<accession>A0A2K1QNT8</accession>
<evidence type="ECO:0000313" key="1">
    <source>
        <dbReference type="EMBL" id="PNS16784.1"/>
    </source>
</evidence>
<name>A0A2K1QNT8_9PEZI</name>
<organism evidence="1 2">
    <name type="scientific">Sphaceloma murrayae</name>
    <dbReference type="NCBI Taxonomy" id="2082308"/>
    <lineage>
        <taxon>Eukaryota</taxon>
        <taxon>Fungi</taxon>
        <taxon>Dikarya</taxon>
        <taxon>Ascomycota</taxon>
        <taxon>Pezizomycotina</taxon>
        <taxon>Dothideomycetes</taxon>
        <taxon>Dothideomycetidae</taxon>
        <taxon>Myriangiales</taxon>
        <taxon>Elsinoaceae</taxon>
        <taxon>Sphaceloma</taxon>
    </lineage>
</organism>
<protein>
    <submittedName>
        <fullName evidence="1">Uncharacterized protein</fullName>
    </submittedName>
</protein>
<dbReference type="InParanoid" id="A0A2K1QNT8"/>
<dbReference type="EMBL" id="NKHZ01000055">
    <property type="protein sequence ID" value="PNS16784.1"/>
    <property type="molecule type" value="Genomic_DNA"/>
</dbReference>